<accession>A0ACB7ZT53</accession>
<name>A0ACB7ZT53_9AGAM</name>
<reference evidence="1" key="1">
    <citation type="journal article" date="2021" name="New Phytol.">
        <title>Evolutionary innovations through gain and loss of genes in the ectomycorrhizal Boletales.</title>
        <authorList>
            <person name="Wu G."/>
            <person name="Miyauchi S."/>
            <person name="Morin E."/>
            <person name="Kuo A."/>
            <person name="Drula E."/>
            <person name="Varga T."/>
            <person name="Kohler A."/>
            <person name="Feng B."/>
            <person name="Cao Y."/>
            <person name="Lipzen A."/>
            <person name="Daum C."/>
            <person name="Hundley H."/>
            <person name="Pangilinan J."/>
            <person name="Johnson J."/>
            <person name="Barry K."/>
            <person name="LaButti K."/>
            <person name="Ng V."/>
            <person name="Ahrendt S."/>
            <person name="Min B."/>
            <person name="Choi I.G."/>
            <person name="Park H."/>
            <person name="Plett J.M."/>
            <person name="Magnuson J."/>
            <person name="Spatafora J.W."/>
            <person name="Nagy L.G."/>
            <person name="Henrissat B."/>
            <person name="Grigoriev I.V."/>
            <person name="Yang Z.L."/>
            <person name="Xu J."/>
            <person name="Martin F.M."/>
        </authorList>
    </citation>
    <scope>NUCLEOTIDE SEQUENCE</scope>
    <source>
        <strain evidence="1">ATCC 28755</strain>
    </source>
</reference>
<dbReference type="EMBL" id="MU268517">
    <property type="protein sequence ID" value="KAH7904329.1"/>
    <property type="molecule type" value="Genomic_DNA"/>
</dbReference>
<dbReference type="Proteomes" id="UP000790377">
    <property type="component" value="Unassembled WGS sequence"/>
</dbReference>
<proteinExistence type="predicted"/>
<protein>
    <submittedName>
        <fullName evidence="1">Uncharacterized protein</fullName>
    </submittedName>
</protein>
<organism evidence="1 2">
    <name type="scientific">Hygrophoropsis aurantiaca</name>
    <dbReference type="NCBI Taxonomy" id="72124"/>
    <lineage>
        <taxon>Eukaryota</taxon>
        <taxon>Fungi</taxon>
        <taxon>Dikarya</taxon>
        <taxon>Basidiomycota</taxon>
        <taxon>Agaricomycotina</taxon>
        <taxon>Agaricomycetes</taxon>
        <taxon>Agaricomycetidae</taxon>
        <taxon>Boletales</taxon>
        <taxon>Coniophorineae</taxon>
        <taxon>Hygrophoropsidaceae</taxon>
        <taxon>Hygrophoropsis</taxon>
    </lineage>
</organism>
<evidence type="ECO:0000313" key="1">
    <source>
        <dbReference type="EMBL" id="KAH7904329.1"/>
    </source>
</evidence>
<gene>
    <name evidence="1" type="ORF">BJ138DRAFT_1238857</name>
</gene>
<keyword evidence="2" id="KW-1185">Reference proteome</keyword>
<sequence>MPFTNDFPRADIYQLLAPDLLHQLLAPDLLHQLIKGVFKDHLVDWVERYLKCMHSPAEVDRIMDDIDRRIAAVAPFSGLRRFPQGRGFKQWTGDDSKALMKVYLPAIEGHVPPEVVRTFRAFLEFCYLVRRNIITEDTLKQIQDALDRFHRYRKIFHRVGVVFTFSLPRQHSMKHYPELIRQFGAPNGLCSSITECKHIKAVKQPYRRSSRFRALGQMLVTNQRLDKIAAARTDFTNRGMLNGTCNSNSANAQSNNPQAPAAHSAHQNHDADEEIIDDGPTHFEAHVRLAYTPQRKRPRSITSLADEMNILDLHSLVRAFLFKQIHPNDARNISDIPLDHFPHYEGKISIFNSASSRFYAPSDLSGLGGMRVEHIRACPKWRNDYPRYDCIFVNSNPELAGMRGLEVARVLCFFSFKLDDITYPCAIIRWFNKIGNAPDQDTGISDCLTTWLI</sequence>
<comment type="caution">
    <text evidence="1">The sequence shown here is derived from an EMBL/GenBank/DDBJ whole genome shotgun (WGS) entry which is preliminary data.</text>
</comment>
<evidence type="ECO:0000313" key="2">
    <source>
        <dbReference type="Proteomes" id="UP000790377"/>
    </source>
</evidence>